<dbReference type="Proteomes" id="UP000672526">
    <property type="component" value="Unassembled WGS sequence"/>
</dbReference>
<dbReference type="RefSeq" id="WP_211610192.1">
    <property type="nucleotide sequence ID" value="NZ_CAJNBK010000002.1"/>
</dbReference>
<name>A0ABN7KVB1_9BURK</name>
<evidence type="ECO:0000313" key="2">
    <source>
        <dbReference type="Proteomes" id="UP000672526"/>
    </source>
</evidence>
<comment type="caution">
    <text evidence="1">The sequence shown here is derived from an EMBL/GenBank/DDBJ whole genome shotgun (WGS) entry which is preliminary data.</text>
</comment>
<reference evidence="1 2" key="1">
    <citation type="submission" date="2021-02" db="EMBL/GenBank/DDBJ databases">
        <authorList>
            <person name="Vanwijnsberghe S."/>
        </authorList>
    </citation>
    <scope>NUCLEOTIDE SEQUENCE [LARGE SCALE GENOMIC DNA]</scope>
    <source>
        <strain evidence="1 2">LMG 31837</strain>
    </source>
</reference>
<accession>A0ABN7KVB1</accession>
<gene>
    <name evidence="1" type="ORF">R69888_01301</name>
</gene>
<protein>
    <submittedName>
        <fullName evidence="1">Uncharacterized protein</fullName>
    </submittedName>
</protein>
<dbReference type="EMBL" id="CAJNBK010000002">
    <property type="protein sequence ID" value="CAE6714363.1"/>
    <property type="molecule type" value="Genomic_DNA"/>
</dbReference>
<keyword evidence="2" id="KW-1185">Reference proteome</keyword>
<proteinExistence type="predicted"/>
<evidence type="ECO:0000313" key="1">
    <source>
        <dbReference type="EMBL" id="CAE6714363.1"/>
    </source>
</evidence>
<organism evidence="1 2">
    <name type="scientific">Paraburkholderia haematera</name>
    <dbReference type="NCBI Taxonomy" id="2793077"/>
    <lineage>
        <taxon>Bacteria</taxon>
        <taxon>Pseudomonadati</taxon>
        <taxon>Pseudomonadota</taxon>
        <taxon>Betaproteobacteria</taxon>
        <taxon>Burkholderiales</taxon>
        <taxon>Burkholderiaceae</taxon>
        <taxon>Paraburkholderia</taxon>
    </lineage>
</organism>
<sequence length="70" mass="7585">MTAASFQTRAQVLEDTRPLVERYLAQAAAGITTKLSQSQFKELVAYRETVLDTDNGAELPAAPAFVVLTV</sequence>